<dbReference type="Gene3D" id="1.10.10.10">
    <property type="entry name" value="Winged helix-like DNA-binding domain superfamily/Winged helix DNA-binding domain"/>
    <property type="match status" value="1"/>
</dbReference>
<keyword evidence="6" id="KW-1185">Reference proteome</keyword>
<keyword evidence="2" id="KW-0238">DNA-binding</keyword>
<organism evidence="5 6">
    <name type="scientific">Dactylosporangium vinaceum</name>
    <dbReference type="NCBI Taxonomy" id="53362"/>
    <lineage>
        <taxon>Bacteria</taxon>
        <taxon>Bacillati</taxon>
        <taxon>Actinomycetota</taxon>
        <taxon>Actinomycetes</taxon>
        <taxon>Micromonosporales</taxon>
        <taxon>Micromonosporaceae</taxon>
        <taxon>Dactylosporangium</taxon>
    </lineage>
</organism>
<feature type="domain" description="HTH gntR-type" evidence="4">
    <location>
        <begin position="6"/>
        <end position="75"/>
    </location>
</feature>
<keyword evidence="3" id="KW-0804">Transcription</keyword>
<dbReference type="InterPro" id="IPR000524">
    <property type="entry name" value="Tscrpt_reg_HTH_GntR"/>
</dbReference>
<proteinExistence type="predicted"/>
<dbReference type="PANTHER" id="PTHR44846">
    <property type="entry name" value="MANNOSYL-D-GLYCERATE TRANSPORT/METABOLISM SYSTEM REPRESSOR MNGR-RELATED"/>
    <property type="match status" value="1"/>
</dbReference>
<dbReference type="PANTHER" id="PTHR44846:SF1">
    <property type="entry name" value="MANNOSYL-D-GLYCERATE TRANSPORT_METABOLISM SYSTEM REPRESSOR MNGR-RELATED"/>
    <property type="match status" value="1"/>
</dbReference>
<dbReference type="EMBL" id="JBHMCA010000019">
    <property type="protein sequence ID" value="MFB9443045.1"/>
    <property type="molecule type" value="Genomic_DNA"/>
</dbReference>
<dbReference type="RefSeq" id="WP_223099523.1">
    <property type="nucleotide sequence ID" value="NZ_CP061913.1"/>
</dbReference>
<comment type="caution">
    <text evidence="5">The sequence shown here is derived from an EMBL/GenBank/DDBJ whole genome shotgun (WGS) entry which is preliminary data.</text>
</comment>
<sequence length="106" mass="11561">MADTAQPAYLTVYRKLRTSIAAGEWSIDSAIPSISELQVRYGVRSLNTIRRAQQMLVGEGVLRTVSGVGAFVVKIPEQDRSPADMITEAKDLLRRAIALLDAATDD</sequence>
<dbReference type="PROSITE" id="PS50949">
    <property type="entry name" value="HTH_GNTR"/>
    <property type="match status" value="1"/>
</dbReference>
<reference evidence="5 6" key="1">
    <citation type="submission" date="2024-09" db="EMBL/GenBank/DDBJ databases">
        <authorList>
            <person name="Sun Q."/>
            <person name="Mori K."/>
        </authorList>
    </citation>
    <scope>NUCLEOTIDE SEQUENCE [LARGE SCALE GENOMIC DNA]</scope>
    <source>
        <strain evidence="5 6">JCM 3307</strain>
    </source>
</reference>
<dbReference type="Pfam" id="PF00392">
    <property type="entry name" value="GntR"/>
    <property type="match status" value="1"/>
</dbReference>
<evidence type="ECO:0000259" key="4">
    <source>
        <dbReference type="PROSITE" id="PS50949"/>
    </source>
</evidence>
<dbReference type="SUPFAM" id="SSF46785">
    <property type="entry name" value="Winged helix' DNA-binding domain"/>
    <property type="match status" value="1"/>
</dbReference>
<dbReference type="Proteomes" id="UP001589608">
    <property type="component" value="Unassembled WGS sequence"/>
</dbReference>
<dbReference type="InterPro" id="IPR050679">
    <property type="entry name" value="Bact_HTH_transcr_reg"/>
</dbReference>
<protein>
    <submittedName>
        <fullName evidence="5">GntR family transcriptional regulator</fullName>
    </submittedName>
</protein>
<name>A0ABV5M2F7_9ACTN</name>
<dbReference type="InterPro" id="IPR036390">
    <property type="entry name" value="WH_DNA-bd_sf"/>
</dbReference>
<dbReference type="CDD" id="cd07377">
    <property type="entry name" value="WHTH_GntR"/>
    <property type="match status" value="1"/>
</dbReference>
<evidence type="ECO:0000256" key="2">
    <source>
        <dbReference type="ARBA" id="ARBA00023125"/>
    </source>
</evidence>
<evidence type="ECO:0000313" key="5">
    <source>
        <dbReference type="EMBL" id="MFB9443045.1"/>
    </source>
</evidence>
<evidence type="ECO:0000313" key="6">
    <source>
        <dbReference type="Proteomes" id="UP001589608"/>
    </source>
</evidence>
<gene>
    <name evidence="5" type="ORF">ACFFTR_08115</name>
</gene>
<accession>A0ABV5M2F7</accession>
<keyword evidence="1" id="KW-0805">Transcription regulation</keyword>
<evidence type="ECO:0000256" key="3">
    <source>
        <dbReference type="ARBA" id="ARBA00023163"/>
    </source>
</evidence>
<evidence type="ECO:0000256" key="1">
    <source>
        <dbReference type="ARBA" id="ARBA00023015"/>
    </source>
</evidence>
<dbReference type="SMART" id="SM00345">
    <property type="entry name" value="HTH_GNTR"/>
    <property type="match status" value="1"/>
</dbReference>
<dbReference type="InterPro" id="IPR036388">
    <property type="entry name" value="WH-like_DNA-bd_sf"/>
</dbReference>